<gene>
    <name evidence="4" type="ORF">DIZ78_17065</name>
</gene>
<protein>
    <recommendedName>
        <fullName evidence="3">PBP domain-containing protein</fullName>
    </recommendedName>
</protein>
<accession>A0A370DB57</accession>
<dbReference type="SUPFAM" id="SSF53850">
    <property type="entry name" value="Periplasmic binding protein-like II"/>
    <property type="match status" value="1"/>
</dbReference>
<comment type="caution">
    <text evidence="4">The sequence shown here is derived from an EMBL/GenBank/DDBJ whole genome shotgun (WGS) entry which is preliminary data.</text>
</comment>
<sequence length="254" mass="27472">MNTAFAVLIGLLAAFSVMAGTINYEGSSTVGKFISDADKVYVGSSFKVNDDSESLGGEQCATWDTCELGGVARMVDPSALKQGVRAVMIGKDAIAAVVNIRNPVTQLSKTQLRDVFSGKIKNWKELGGEDLMIKPYIVKPASATRHVFQKKVMGGAEYSGTAVVSPDRKIVARVIHERGAIGQISLAFLKSVKRIAIITVDGEKPALDNSNYPVTRELNLVTHGEPMGEIRKFIEWTLSPEGQEVVKQRFVGVK</sequence>
<proteinExistence type="predicted"/>
<evidence type="ECO:0000313" key="5">
    <source>
        <dbReference type="Proteomes" id="UP000254771"/>
    </source>
</evidence>
<evidence type="ECO:0000256" key="1">
    <source>
        <dbReference type="ARBA" id="ARBA00022729"/>
    </source>
</evidence>
<evidence type="ECO:0000259" key="3">
    <source>
        <dbReference type="Pfam" id="PF12849"/>
    </source>
</evidence>
<evidence type="ECO:0000313" key="4">
    <source>
        <dbReference type="EMBL" id="RDH82129.1"/>
    </source>
</evidence>
<dbReference type="EMBL" id="QFXE01000021">
    <property type="protein sequence ID" value="RDH82129.1"/>
    <property type="molecule type" value="Genomic_DNA"/>
</dbReference>
<name>A0A370DB57_9GAMM</name>
<feature type="chain" id="PRO_5017060568" description="PBP domain-containing protein" evidence="2">
    <location>
        <begin position="20"/>
        <end position="254"/>
    </location>
</feature>
<keyword evidence="1 2" id="KW-0732">Signal</keyword>
<dbReference type="Pfam" id="PF12849">
    <property type="entry name" value="PBP_like_2"/>
    <property type="match status" value="1"/>
</dbReference>
<dbReference type="PANTHER" id="PTHR30570:SF1">
    <property type="entry name" value="PHOSPHATE-BINDING PROTEIN PSTS"/>
    <property type="match status" value="1"/>
</dbReference>
<evidence type="ECO:0000256" key="2">
    <source>
        <dbReference type="SAM" id="SignalP"/>
    </source>
</evidence>
<dbReference type="InterPro" id="IPR024370">
    <property type="entry name" value="PBP_domain"/>
</dbReference>
<dbReference type="Gene3D" id="3.40.190.10">
    <property type="entry name" value="Periplasmic binding protein-like II"/>
    <property type="match status" value="2"/>
</dbReference>
<organism evidence="4 5">
    <name type="scientific">endosymbiont of Escarpia spicata</name>
    <dbReference type="NCBI Taxonomy" id="2200908"/>
    <lineage>
        <taxon>Bacteria</taxon>
        <taxon>Pseudomonadati</taxon>
        <taxon>Pseudomonadota</taxon>
        <taxon>Gammaproteobacteria</taxon>
        <taxon>sulfur-oxidizing symbionts</taxon>
    </lineage>
</organism>
<feature type="domain" description="PBP" evidence="3">
    <location>
        <begin position="21"/>
        <end position="241"/>
    </location>
</feature>
<keyword evidence="5" id="KW-1185">Reference proteome</keyword>
<dbReference type="InterPro" id="IPR050811">
    <property type="entry name" value="Phosphate_ABC_transporter"/>
</dbReference>
<dbReference type="AlphaFoldDB" id="A0A370DB57"/>
<reference evidence="4 5" key="1">
    <citation type="journal article" date="2018" name="ISME J.">
        <title>Endosymbiont genomes yield clues of tubeworm success.</title>
        <authorList>
            <person name="Li Y."/>
            <person name="Liles M.R."/>
            <person name="Halanych K.M."/>
        </authorList>
    </citation>
    <scope>NUCLEOTIDE SEQUENCE [LARGE SCALE GENOMIC DNA]</scope>
    <source>
        <strain evidence="4">A1462</strain>
    </source>
</reference>
<feature type="signal peptide" evidence="2">
    <location>
        <begin position="1"/>
        <end position="19"/>
    </location>
</feature>
<dbReference type="PANTHER" id="PTHR30570">
    <property type="entry name" value="PERIPLASMIC PHOSPHATE BINDING COMPONENT OF PHOSPHATE ABC TRANSPORTER"/>
    <property type="match status" value="1"/>
</dbReference>
<dbReference type="Proteomes" id="UP000254771">
    <property type="component" value="Unassembled WGS sequence"/>
</dbReference>